<dbReference type="InterPro" id="IPR002108">
    <property type="entry name" value="ADF-H"/>
</dbReference>
<accession>A0A7S0GMG6</accession>
<dbReference type="AlphaFoldDB" id="A0A7S0GMG6"/>
<organism evidence="4">
    <name type="scientific">Proboscia inermis</name>
    <dbReference type="NCBI Taxonomy" id="420281"/>
    <lineage>
        <taxon>Eukaryota</taxon>
        <taxon>Sar</taxon>
        <taxon>Stramenopiles</taxon>
        <taxon>Ochrophyta</taxon>
        <taxon>Bacillariophyta</taxon>
        <taxon>Coscinodiscophyceae</taxon>
        <taxon>Rhizosoleniophycidae</taxon>
        <taxon>Rhizosoleniales</taxon>
        <taxon>Rhizosoleniaceae</taxon>
        <taxon>Proboscia</taxon>
    </lineage>
</organism>
<dbReference type="SUPFAM" id="SSF55753">
    <property type="entry name" value="Actin depolymerizing proteins"/>
    <property type="match status" value="1"/>
</dbReference>
<evidence type="ECO:0000256" key="1">
    <source>
        <dbReference type="ARBA" id="ARBA00006844"/>
    </source>
</evidence>
<proteinExistence type="inferred from homology"/>
<sequence length="143" mass="16007">MATGVTAHADVTTSFSQFKLQQAPFDIRYFIYTIKDKKTIIVESQGSRDKTYEDFMAAFPENDCRYGLIDLDFETVDGRPTSKLVFISWNPDTASIRPKMLFSGSKEAIKAALPGVGIHINATDFAELDMETSILPVVRKFVV</sequence>
<dbReference type="EMBL" id="HBEL01048692">
    <property type="protein sequence ID" value="CAD8426380.1"/>
    <property type="molecule type" value="Transcribed_RNA"/>
</dbReference>
<dbReference type="GO" id="GO:0003779">
    <property type="term" value="F:actin binding"/>
    <property type="evidence" value="ECO:0007669"/>
    <property type="project" value="UniProtKB-KW"/>
</dbReference>
<dbReference type="Pfam" id="PF00241">
    <property type="entry name" value="Cofilin_ADF"/>
    <property type="match status" value="1"/>
</dbReference>
<evidence type="ECO:0000256" key="2">
    <source>
        <dbReference type="ARBA" id="ARBA00023203"/>
    </source>
</evidence>
<dbReference type="InterPro" id="IPR029006">
    <property type="entry name" value="ADF-H/Gelsolin-like_dom_sf"/>
</dbReference>
<dbReference type="PROSITE" id="PS51263">
    <property type="entry name" value="ADF_H"/>
    <property type="match status" value="1"/>
</dbReference>
<dbReference type="CDD" id="cd11286">
    <property type="entry name" value="ADF_cofilin_like"/>
    <property type="match status" value="1"/>
</dbReference>
<feature type="domain" description="ADF-H" evidence="3">
    <location>
        <begin position="2"/>
        <end position="138"/>
    </location>
</feature>
<dbReference type="GO" id="GO:0015629">
    <property type="term" value="C:actin cytoskeleton"/>
    <property type="evidence" value="ECO:0007669"/>
    <property type="project" value="InterPro"/>
</dbReference>
<dbReference type="PANTHER" id="PTHR11913">
    <property type="entry name" value="COFILIN-RELATED"/>
    <property type="match status" value="1"/>
</dbReference>
<dbReference type="SMART" id="SM00102">
    <property type="entry name" value="ADF"/>
    <property type="match status" value="1"/>
</dbReference>
<evidence type="ECO:0000313" key="4">
    <source>
        <dbReference type="EMBL" id="CAD8426380.1"/>
    </source>
</evidence>
<dbReference type="GO" id="GO:0030042">
    <property type="term" value="P:actin filament depolymerization"/>
    <property type="evidence" value="ECO:0007669"/>
    <property type="project" value="InterPro"/>
</dbReference>
<name>A0A7S0GMG6_9STRA</name>
<evidence type="ECO:0000259" key="3">
    <source>
        <dbReference type="PROSITE" id="PS51263"/>
    </source>
</evidence>
<keyword evidence="2" id="KW-0009">Actin-binding</keyword>
<dbReference type="InterPro" id="IPR017904">
    <property type="entry name" value="ADF/Cofilin"/>
</dbReference>
<protein>
    <recommendedName>
        <fullName evidence="3">ADF-H domain-containing protein</fullName>
    </recommendedName>
</protein>
<comment type="similarity">
    <text evidence="1">Belongs to the actin-binding proteins ADF family.</text>
</comment>
<reference evidence="4" key="1">
    <citation type="submission" date="2021-01" db="EMBL/GenBank/DDBJ databases">
        <authorList>
            <person name="Corre E."/>
            <person name="Pelletier E."/>
            <person name="Niang G."/>
            <person name="Scheremetjew M."/>
            <person name="Finn R."/>
            <person name="Kale V."/>
            <person name="Holt S."/>
            <person name="Cochrane G."/>
            <person name="Meng A."/>
            <person name="Brown T."/>
            <person name="Cohen L."/>
        </authorList>
    </citation>
    <scope>NUCLEOTIDE SEQUENCE</scope>
    <source>
        <strain evidence="4">CCAP1064/1</strain>
    </source>
</reference>
<gene>
    <name evidence="4" type="ORF">PINE0816_LOCUS22542</name>
</gene>
<dbReference type="Gene3D" id="3.40.20.10">
    <property type="entry name" value="Severin"/>
    <property type="match status" value="1"/>
</dbReference>